<reference evidence="1 2" key="1">
    <citation type="submission" date="2023-12" db="EMBL/GenBank/DDBJ databases">
        <authorList>
            <person name="Manesh M.J.H."/>
            <person name="Bing R.G."/>
            <person name="Willard D.J."/>
            <person name="Kelly R.M."/>
        </authorList>
    </citation>
    <scope>NUCLEOTIDE SEQUENCE [LARGE SCALE GENOMIC DNA]</scope>
    <source>
        <strain evidence="1 2">DSM 8977</strain>
    </source>
</reference>
<dbReference type="Gene3D" id="3.30.565.10">
    <property type="entry name" value="Histidine kinase-like ATPase, C-terminal domain"/>
    <property type="match status" value="1"/>
</dbReference>
<evidence type="ECO:0008006" key="3">
    <source>
        <dbReference type="Google" id="ProtNLM"/>
    </source>
</evidence>
<sequence length="76" mass="8180">MRSCILSCLTQEASAPKEVFESALKNDTNGKIGLKNVNDRIKLAFGNEYGIEIESTPGLGTKVTVVQPALKEGDLK</sequence>
<protein>
    <recommendedName>
        <fullName evidence="3">Sensor histidine kinase</fullName>
    </recommendedName>
</protein>
<dbReference type="InterPro" id="IPR036890">
    <property type="entry name" value="HATPase_C_sf"/>
</dbReference>
<proteinExistence type="predicted"/>
<dbReference type="RefSeq" id="WP_322141241.1">
    <property type="nucleotide sequence ID" value="NZ_CP139957.1"/>
</dbReference>
<dbReference type="Proteomes" id="UP001322744">
    <property type="component" value="Chromosome"/>
</dbReference>
<gene>
    <name evidence="1" type="ORF">SOJ16_000226</name>
</gene>
<accession>A0ABZ0TZZ1</accession>
<evidence type="ECO:0000313" key="2">
    <source>
        <dbReference type="Proteomes" id="UP001322744"/>
    </source>
</evidence>
<organism evidence="1 2">
    <name type="scientific">Anaerocellum danielii</name>
    <dbReference type="NCBI Taxonomy" id="1387557"/>
    <lineage>
        <taxon>Bacteria</taxon>
        <taxon>Bacillati</taxon>
        <taxon>Bacillota</taxon>
        <taxon>Bacillota incertae sedis</taxon>
        <taxon>Caldicellulosiruptorales</taxon>
        <taxon>Caldicellulosiruptoraceae</taxon>
        <taxon>Anaerocellum</taxon>
    </lineage>
</organism>
<name>A0ABZ0TZZ1_9FIRM</name>
<evidence type="ECO:0000313" key="1">
    <source>
        <dbReference type="EMBL" id="WPX09053.1"/>
    </source>
</evidence>
<dbReference type="EMBL" id="CP139957">
    <property type="protein sequence ID" value="WPX09053.1"/>
    <property type="molecule type" value="Genomic_DNA"/>
</dbReference>
<keyword evidence="2" id="KW-1185">Reference proteome</keyword>